<proteinExistence type="predicted"/>
<evidence type="ECO:0000313" key="8">
    <source>
        <dbReference type="RefSeq" id="XP_017696997.2"/>
    </source>
</evidence>
<dbReference type="GeneID" id="108511107"/>
<dbReference type="PROSITE" id="PS50066">
    <property type="entry name" value="MADS_BOX_2"/>
    <property type="match status" value="1"/>
</dbReference>
<dbReference type="InterPro" id="IPR002100">
    <property type="entry name" value="TF_MADSbox"/>
</dbReference>
<dbReference type="KEGG" id="pda:108511107"/>
<evidence type="ECO:0000259" key="6">
    <source>
        <dbReference type="PROSITE" id="PS50066"/>
    </source>
</evidence>
<reference evidence="8" key="2">
    <citation type="submission" date="2025-08" db="UniProtKB">
        <authorList>
            <consortium name="RefSeq"/>
        </authorList>
    </citation>
    <scope>IDENTIFICATION</scope>
    <source>
        <tissue evidence="8">Young leaves</tissue>
    </source>
</reference>
<dbReference type="PANTHER" id="PTHR48019">
    <property type="entry name" value="SERUM RESPONSE FACTOR HOMOLOG"/>
    <property type="match status" value="1"/>
</dbReference>
<keyword evidence="3" id="KW-0238">DNA-binding</keyword>
<dbReference type="InterPro" id="IPR036879">
    <property type="entry name" value="TF_MADSbox_sf"/>
</dbReference>
<keyword evidence="2" id="KW-0805">Transcription regulation</keyword>
<comment type="subcellular location">
    <subcellularLocation>
        <location evidence="1">Nucleus</location>
    </subcellularLocation>
</comment>
<dbReference type="AlphaFoldDB" id="A0A8B7MSR4"/>
<keyword evidence="7" id="KW-1185">Reference proteome</keyword>
<keyword evidence="5" id="KW-0539">Nucleus</keyword>
<evidence type="ECO:0000256" key="3">
    <source>
        <dbReference type="ARBA" id="ARBA00023125"/>
    </source>
</evidence>
<reference evidence="7" key="1">
    <citation type="journal article" date="2019" name="Nat. Commun.">
        <title>Genome-wide association mapping of date palm fruit traits.</title>
        <authorList>
            <person name="Hazzouri K.M."/>
            <person name="Gros-Balthazard M."/>
            <person name="Flowers J.M."/>
            <person name="Copetti D."/>
            <person name="Lemansour A."/>
            <person name="Lebrun M."/>
            <person name="Masmoudi K."/>
            <person name="Ferrand S."/>
            <person name="Dhar M.I."/>
            <person name="Fresquez Z.A."/>
            <person name="Rosas U."/>
            <person name="Zhang J."/>
            <person name="Talag J."/>
            <person name="Lee S."/>
            <person name="Kudrna D."/>
            <person name="Powell R.F."/>
            <person name="Leitch I.J."/>
            <person name="Krueger R.R."/>
            <person name="Wing R.A."/>
            <person name="Amiri K.M.A."/>
            <person name="Purugganan M.D."/>
        </authorList>
    </citation>
    <scope>NUCLEOTIDE SEQUENCE [LARGE SCALE GENOMIC DNA]</scope>
    <source>
        <strain evidence="7">cv. Khalas</strain>
    </source>
</reference>
<dbReference type="RefSeq" id="XP_017696997.2">
    <property type="nucleotide sequence ID" value="XM_017841508.3"/>
</dbReference>
<sequence length="86" mass="10184">MVRGKTEMKLIENLTSRQVTFLKWRNDLLKKVFELSVLCDAKVTVIVFYLRGRLCEFSSTRFWLIIVEQQQQHYSFLLTHGSSKIS</sequence>
<name>A0A8B7MSR4_PHODC</name>
<dbReference type="GO" id="GO:0003677">
    <property type="term" value="F:DNA binding"/>
    <property type="evidence" value="ECO:0007669"/>
    <property type="project" value="UniProtKB-KW"/>
</dbReference>
<dbReference type="Proteomes" id="UP000228380">
    <property type="component" value="Chromosome 9"/>
</dbReference>
<evidence type="ECO:0000256" key="1">
    <source>
        <dbReference type="ARBA" id="ARBA00004123"/>
    </source>
</evidence>
<evidence type="ECO:0000256" key="4">
    <source>
        <dbReference type="ARBA" id="ARBA00023163"/>
    </source>
</evidence>
<dbReference type="PRINTS" id="PR00404">
    <property type="entry name" value="MADSDOMAIN"/>
</dbReference>
<dbReference type="Gene3D" id="3.40.1810.10">
    <property type="entry name" value="Transcription factor, MADS-box"/>
    <property type="match status" value="1"/>
</dbReference>
<dbReference type="InterPro" id="IPR050142">
    <property type="entry name" value="MADS-box/MEF2_TF"/>
</dbReference>
<dbReference type="Pfam" id="PF00319">
    <property type="entry name" value="SRF-TF"/>
    <property type="match status" value="1"/>
</dbReference>
<dbReference type="OrthoDB" id="1933443at2759"/>
<dbReference type="GO" id="GO:0005634">
    <property type="term" value="C:nucleus"/>
    <property type="evidence" value="ECO:0007669"/>
    <property type="project" value="UniProtKB-SubCell"/>
</dbReference>
<keyword evidence="4" id="KW-0804">Transcription</keyword>
<evidence type="ECO:0000313" key="7">
    <source>
        <dbReference type="Proteomes" id="UP000228380"/>
    </source>
</evidence>
<gene>
    <name evidence="8" type="primary">LOC108511107</name>
</gene>
<organism evidence="7 8">
    <name type="scientific">Phoenix dactylifera</name>
    <name type="common">Date palm</name>
    <dbReference type="NCBI Taxonomy" id="42345"/>
    <lineage>
        <taxon>Eukaryota</taxon>
        <taxon>Viridiplantae</taxon>
        <taxon>Streptophyta</taxon>
        <taxon>Embryophyta</taxon>
        <taxon>Tracheophyta</taxon>
        <taxon>Spermatophyta</taxon>
        <taxon>Magnoliopsida</taxon>
        <taxon>Liliopsida</taxon>
        <taxon>Arecaceae</taxon>
        <taxon>Coryphoideae</taxon>
        <taxon>Phoeniceae</taxon>
        <taxon>Phoenix</taxon>
    </lineage>
</organism>
<accession>A0A8B7MSR4</accession>
<dbReference type="SUPFAM" id="SSF55455">
    <property type="entry name" value="SRF-like"/>
    <property type="match status" value="1"/>
</dbReference>
<dbReference type="GO" id="GO:0046983">
    <property type="term" value="F:protein dimerization activity"/>
    <property type="evidence" value="ECO:0007669"/>
    <property type="project" value="InterPro"/>
</dbReference>
<evidence type="ECO:0000256" key="5">
    <source>
        <dbReference type="ARBA" id="ARBA00023242"/>
    </source>
</evidence>
<dbReference type="SMART" id="SM00432">
    <property type="entry name" value="MADS"/>
    <property type="match status" value="1"/>
</dbReference>
<evidence type="ECO:0000256" key="2">
    <source>
        <dbReference type="ARBA" id="ARBA00023015"/>
    </source>
</evidence>
<protein>
    <submittedName>
        <fullName evidence="8">Agamous-like MADS-box protein AGL14</fullName>
    </submittedName>
</protein>
<feature type="domain" description="MADS-box" evidence="6">
    <location>
        <begin position="1"/>
        <end position="61"/>
    </location>
</feature>